<dbReference type="SUPFAM" id="SSF56112">
    <property type="entry name" value="Protein kinase-like (PK-like)"/>
    <property type="match status" value="1"/>
</dbReference>
<keyword evidence="3" id="KW-1185">Reference proteome</keyword>
<proteinExistence type="predicted"/>
<dbReference type="InterPro" id="IPR011009">
    <property type="entry name" value="Kinase-like_dom_sf"/>
</dbReference>
<keyword evidence="2" id="KW-0808">Transferase</keyword>
<organism evidence="2 3">
    <name type="scientific">Thamnocephalis sphaerospora</name>
    <dbReference type="NCBI Taxonomy" id="78915"/>
    <lineage>
        <taxon>Eukaryota</taxon>
        <taxon>Fungi</taxon>
        <taxon>Fungi incertae sedis</taxon>
        <taxon>Zoopagomycota</taxon>
        <taxon>Zoopagomycotina</taxon>
        <taxon>Zoopagomycetes</taxon>
        <taxon>Zoopagales</taxon>
        <taxon>Sigmoideomycetaceae</taxon>
        <taxon>Thamnocephalis</taxon>
    </lineage>
</organism>
<dbReference type="AlphaFoldDB" id="A0A4V1IX53"/>
<reference evidence="3" key="1">
    <citation type="journal article" date="2018" name="Nat. Microbiol.">
        <title>Leveraging single-cell genomics to expand the fungal tree of life.</title>
        <authorList>
            <person name="Ahrendt S.R."/>
            <person name="Quandt C.A."/>
            <person name="Ciobanu D."/>
            <person name="Clum A."/>
            <person name="Salamov A."/>
            <person name="Andreopoulos B."/>
            <person name="Cheng J.F."/>
            <person name="Woyke T."/>
            <person name="Pelin A."/>
            <person name="Henrissat B."/>
            <person name="Reynolds N.K."/>
            <person name="Benny G.L."/>
            <person name="Smith M.E."/>
            <person name="James T.Y."/>
            <person name="Grigoriev I.V."/>
        </authorList>
    </citation>
    <scope>NUCLEOTIDE SEQUENCE [LARGE SCALE GENOMIC DNA]</scope>
    <source>
        <strain evidence="3">RSA 1356</strain>
    </source>
</reference>
<dbReference type="PROSITE" id="PS50011">
    <property type="entry name" value="PROTEIN_KINASE_DOM"/>
    <property type="match status" value="1"/>
</dbReference>
<protein>
    <submittedName>
        <fullName evidence="2">Kinase-like domain-containing protein</fullName>
    </submittedName>
</protein>
<dbReference type="Gene3D" id="1.10.510.10">
    <property type="entry name" value="Transferase(Phosphotransferase) domain 1"/>
    <property type="match status" value="1"/>
</dbReference>
<dbReference type="OrthoDB" id="4062651at2759"/>
<dbReference type="Proteomes" id="UP000271241">
    <property type="component" value="Unassembled WGS sequence"/>
</dbReference>
<name>A0A4V1IX53_9FUNG</name>
<dbReference type="GO" id="GO:0004672">
    <property type="term" value="F:protein kinase activity"/>
    <property type="evidence" value="ECO:0007669"/>
    <property type="project" value="InterPro"/>
</dbReference>
<evidence type="ECO:0000313" key="3">
    <source>
        <dbReference type="Proteomes" id="UP000271241"/>
    </source>
</evidence>
<feature type="domain" description="Protein kinase" evidence="1">
    <location>
        <begin position="1"/>
        <end position="304"/>
    </location>
</feature>
<dbReference type="PANTHER" id="PTHR24362">
    <property type="entry name" value="SERINE/THREONINE-PROTEIN KINASE NEK"/>
    <property type="match status" value="1"/>
</dbReference>
<gene>
    <name evidence="2" type="ORF">THASP1DRAFT_28344</name>
</gene>
<dbReference type="EMBL" id="KZ992484">
    <property type="protein sequence ID" value="RKP09859.1"/>
    <property type="molecule type" value="Genomic_DNA"/>
</dbReference>
<dbReference type="PANTHER" id="PTHR24362:SF309">
    <property type="entry name" value="PROTEIN KINASE DOMAIN-CONTAINING PROTEIN"/>
    <property type="match status" value="1"/>
</dbReference>
<evidence type="ECO:0000313" key="2">
    <source>
        <dbReference type="EMBL" id="RKP09859.1"/>
    </source>
</evidence>
<evidence type="ECO:0000259" key="1">
    <source>
        <dbReference type="PROSITE" id="PS50011"/>
    </source>
</evidence>
<dbReference type="Pfam" id="PF00069">
    <property type="entry name" value="Pkinase"/>
    <property type="match status" value="1"/>
</dbReference>
<dbReference type="GO" id="GO:0005524">
    <property type="term" value="F:ATP binding"/>
    <property type="evidence" value="ECO:0007669"/>
    <property type="project" value="InterPro"/>
</dbReference>
<dbReference type="InterPro" id="IPR000719">
    <property type="entry name" value="Prot_kinase_dom"/>
</dbReference>
<keyword evidence="2" id="KW-0418">Kinase</keyword>
<sequence>MPPNYDAISASPVQPAASADSEASWLNQTDIRVIKWHPEGENGLRMALVDYTGVNGLLKCTRNVDQHNNEVMALQKLQYNFHTLEVLFVPEILDIFQANDGYHCLILEVIKGYSLREYISMIPEYLRDAVTYKFATTLSSAIYFVHTSNFTHGNINPDTIYFRSNDRNDALELVLTGFEGSQSLTDLPQTSIVKPKDFTPPEDFIESKVDQRKRDAWMVGATLYFMTNGHPPYGFAYSKKHKAVLPVPTKELKETMVRVATIGDKLYAPIETKNTLLLHEMEWLLAPKPQNRHYAEKIALDGILDAIEYTPTNTALLKVWNKLKSKLPIIGTPRWQAEPPRLKGKDVSM</sequence>
<accession>A0A4V1IX53</accession>
<dbReference type="SMART" id="SM00220">
    <property type="entry name" value="S_TKc"/>
    <property type="match status" value="1"/>
</dbReference>
<dbReference type="STRING" id="78915.A0A4V1IX53"/>